<organism evidence="11 12">
    <name type="scientific">Streptacidiphilus monticola</name>
    <dbReference type="NCBI Taxonomy" id="2161674"/>
    <lineage>
        <taxon>Bacteria</taxon>
        <taxon>Bacillati</taxon>
        <taxon>Actinomycetota</taxon>
        <taxon>Actinomycetes</taxon>
        <taxon>Kitasatosporales</taxon>
        <taxon>Streptomycetaceae</taxon>
        <taxon>Streptacidiphilus</taxon>
    </lineage>
</organism>
<evidence type="ECO:0000256" key="2">
    <source>
        <dbReference type="ARBA" id="ARBA00007957"/>
    </source>
</evidence>
<keyword evidence="7" id="KW-0862">Zinc</keyword>
<keyword evidence="5" id="KW-0678">Repressor</keyword>
<evidence type="ECO:0000256" key="5">
    <source>
        <dbReference type="ARBA" id="ARBA00022491"/>
    </source>
</evidence>
<dbReference type="Proteomes" id="UP001596174">
    <property type="component" value="Unassembled WGS sequence"/>
</dbReference>
<dbReference type="InterPro" id="IPR036388">
    <property type="entry name" value="WH-like_DNA-bd_sf"/>
</dbReference>
<comment type="subunit">
    <text evidence="3">Homodimer.</text>
</comment>
<comment type="subcellular location">
    <subcellularLocation>
        <location evidence="1">Cytoplasm</location>
    </subcellularLocation>
</comment>
<evidence type="ECO:0000256" key="3">
    <source>
        <dbReference type="ARBA" id="ARBA00011738"/>
    </source>
</evidence>
<dbReference type="PANTHER" id="PTHR33202">
    <property type="entry name" value="ZINC UPTAKE REGULATION PROTEIN"/>
    <property type="match status" value="1"/>
</dbReference>
<evidence type="ECO:0000256" key="8">
    <source>
        <dbReference type="ARBA" id="ARBA00023015"/>
    </source>
</evidence>
<sequence length="144" mass="15560">MNATQPQPADELALIGRLTHQRSTVLEALLAVDDFVSAQVLHAQLIAAGTRVGLSTIYRTLTALAEAGRADTVRDTDGERLFRYRPGREHRHYLICRSCGRSVAVDSDTVETWAERTGAAHGFAQVEHTVELTGLCAACATACP</sequence>
<evidence type="ECO:0000256" key="9">
    <source>
        <dbReference type="ARBA" id="ARBA00023125"/>
    </source>
</evidence>
<keyword evidence="12" id="KW-1185">Reference proteome</keyword>
<comment type="similarity">
    <text evidence="2">Belongs to the Fur family.</text>
</comment>
<dbReference type="InterPro" id="IPR036390">
    <property type="entry name" value="WH_DNA-bd_sf"/>
</dbReference>
<accession>A0ABW1G2S2</accession>
<evidence type="ECO:0000313" key="12">
    <source>
        <dbReference type="Proteomes" id="UP001596174"/>
    </source>
</evidence>
<dbReference type="Pfam" id="PF01475">
    <property type="entry name" value="FUR"/>
    <property type="match status" value="1"/>
</dbReference>
<evidence type="ECO:0000256" key="10">
    <source>
        <dbReference type="ARBA" id="ARBA00023163"/>
    </source>
</evidence>
<dbReference type="Gene3D" id="3.30.1490.190">
    <property type="match status" value="1"/>
</dbReference>
<name>A0ABW1G2S2_9ACTN</name>
<dbReference type="InterPro" id="IPR002481">
    <property type="entry name" value="FUR"/>
</dbReference>
<dbReference type="Gene3D" id="1.10.10.10">
    <property type="entry name" value="Winged helix-like DNA-binding domain superfamily/Winged helix DNA-binding domain"/>
    <property type="match status" value="1"/>
</dbReference>
<protein>
    <submittedName>
        <fullName evidence="11">Fur family transcriptional regulator</fullName>
    </submittedName>
</protein>
<keyword evidence="8" id="KW-0805">Transcription regulation</keyword>
<dbReference type="RefSeq" id="WP_380583879.1">
    <property type="nucleotide sequence ID" value="NZ_JBHSQJ010000064.1"/>
</dbReference>
<evidence type="ECO:0000256" key="6">
    <source>
        <dbReference type="ARBA" id="ARBA00022723"/>
    </source>
</evidence>
<dbReference type="InterPro" id="IPR043135">
    <property type="entry name" value="Fur_C"/>
</dbReference>
<reference evidence="12" key="1">
    <citation type="journal article" date="2019" name="Int. J. Syst. Evol. Microbiol.">
        <title>The Global Catalogue of Microorganisms (GCM) 10K type strain sequencing project: providing services to taxonomists for standard genome sequencing and annotation.</title>
        <authorList>
            <consortium name="The Broad Institute Genomics Platform"/>
            <consortium name="The Broad Institute Genome Sequencing Center for Infectious Disease"/>
            <person name="Wu L."/>
            <person name="Ma J."/>
        </authorList>
    </citation>
    <scope>NUCLEOTIDE SEQUENCE [LARGE SCALE GENOMIC DNA]</scope>
    <source>
        <strain evidence="12">JCM 4816</strain>
    </source>
</reference>
<evidence type="ECO:0000256" key="1">
    <source>
        <dbReference type="ARBA" id="ARBA00004496"/>
    </source>
</evidence>
<dbReference type="EMBL" id="JBHSQJ010000064">
    <property type="protein sequence ID" value="MFC5908728.1"/>
    <property type="molecule type" value="Genomic_DNA"/>
</dbReference>
<evidence type="ECO:0000256" key="4">
    <source>
        <dbReference type="ARBA" id="ARBA00022490"/>
    </source>
</evidence>
<keyword evidence="4" id="KW-0963">Cytoplasm</keyword>
<keyword evidence="9" id="KW-0238">DNA-binding</keyword>
<keyword evidence="10" id="KW-0804">Transcription</keyword>
<dbReference type="CDD" id="cd07153">
    <property type="entry name" value="Fur_like"/>
    <property type="match status" value="1"/>
</dbReference>
<proteinExistence type="inferred from homology"/>
<gene>
    <name evidence="11" type="ORF">ACFP3V_16090</name>
</gene>
<dbReference type="PANTHER" id="PTHR33202:SF2">
    <property type="entry name" value="FERRIC UPTAKE REGULATION PROTEIN"/>
    <property type="match status" value="1"/>
</dbReference>
<evidence type="ECO:0000256" key="7">
    <source>
        <dbReference type="ARBA" id="ARBA00022833"/>
    </source>
</evidence>
<comment type="caution">
    <text evidence="11">The sequence shown here is derived from an EMBL/GenBank/DDBJ whole genome shotgun (WGS) entry which is preliminary data.</text>
</comment>
<evidence type="ECO:0000313" key="11">
    <source>
        <dbReference type="EMBL" id="MFC5908728.1"/>
    </source>
</evidence>
<dbReference type="SUPFAM" id="SSF46785">
    <property type="entry name" value="Winged helix' DNA-binding domain"/>
    <property type="match status" value="1"/>
</dbReference>
<keyword evidence="6" id="KW-0479">Metal-binding</keyword>